<reference evidence="1 2" key="1">
    <citation type="journal article" date="2023" name="Microb. Genom.">
        <title>Mesoterricola silvestris gen. nov., sp. nov., Mesoterricola sediminis sp. nov., Geothrix oryzae sp. nov., Geothrix edaphica sp. nov., Geothrix rubra sp. nov., and Geothrix limicola sp. nov., six novel members of Acidobacteriota isolated from soils.</title>
        <authorList>
            <person name="Weisberg A.J."/>
            <person name="Pearce E."/>
            <person name="Kramer C.G."/>
            <person name="Chang J.H."/>
            <person name="Clarke C.R."/>
        </authorList>
    </citation>
    <scope>NUCLEOTIDE SEQUENCE [LARGE SCALE GENOMIC DNA]</scope>
    <source>
        <strain evidence="1 2">ID09-01A</strain>
    </source>
</reference>
<accession>A0ABU4NGZ1</accession>
<protein>
    <submittedName>
        <fullName evidence="1">Uncharacterized protein</fullName>
    </submittedName>
</protein>
<evidence type="ECO:0000313" key="1">
    <source>
        <dbReference type="EMBL" id="MDX3701936.1"/>
    </source>
</evidence>
<gene>
    <name evidence="1" type="ORF">PV662_19615</name>
</gene>
<dbReference type="RefSeq" id="WP_060893959.1">
    <property type="nucleotide sequence ID" value="NZ_JARAUR010000199.1"/>
</dbReference>
<keyword evidence="2" id="KW-1185">Reference proteome</keyword>
<name>A0ABU4NGZ1_9ACTN</name>
<comment type="caution">
    <text evidence="1">The sequence shown here is derived from an EMBL/GenBank/DDBJ whole genome shotgun (WGS) entry which is preliminary data.</text>
</comment>
<dbReference type="Proteomes" id="UP001271274">
    <property type="component" value="Unassembled WGS sequence"/>
</dbReference>
<evidence type="ECO:0000313" key="2">
    <source>
        <dbReference type="Proteomes" id="UP001271274"/>
    </source>
</evidence>
<dbReference type="EMBL" id="JARAYU010000006">
    <property type="protein sequence ID" value="MDX3701936.1"/>
    <property type="molecule type" value="Genomic_DNA"/>
</dbReference>
<organism evidence="1 2">
    <name type="scientific">Streptomyces europaeiscabiei</name>
    <dbReference type="NCBI Taxonomy" id="146819"/>
    <lineage>
        <taxon>Bacteria</taxon>
        <taxon>Bacillati</taxon>
        <taxon>Actinomycetota</taxon>
        <taxon>Actinomycetes</taxon>
        <taxon>Kitasatosporales</taxon>
        <taxon>Streptomycetaceae</taxon>
        <taxon>Streptomyces</taxon>
    </lineage>
</organism>
<proteinExistence type="predicted"/>
<sequence>MRPSETDAALSAECALAGRPGYEDLHRRCRQTADVPLPGTMGLLLMSACPCSCHAPGTDGTR</sequence>